<accession>A0ABR8XTG1</accession>
<keyword evidence="3" id="KW-1185">Reference proteome</keyword>
<evidence type="ECO:0000313" key="2">
    <source>
        <dbReference type="EMBL" id="MBD8035207.1"/>
    </source>
</evidence>
<evidence type="ECO:0000259" key="1">
    <source>
        <dbReference type="SMART" id="SM00894"/>
    </source>
</evidence>
<feature type="domain" description="Excalibur calcium-binding" evidence="1">
    <location>
        <begin position="23"/>
        <end position="78"/>
    </location>
</feature>
<comment type="caution">
    <text evidence="2">The sequence shown here is derived from an EMBL/GenBank/DDBJ whole genome shotgun (WGS) entry which is preliminary data.</text>
</comment>
<dbReference type="Pfam" id="PF05901">
    <property type="entry name" value="Excalibur"/>
    <property type="match status" value="1"/>
</dbReference>
<name>A0ABR8XTG1_9BACL</name>
<evidence type="ECO:0000313" key="3">
    <source>
        <dbReference type="Proteomes" id="UP000619101"/>
    </source>
</evidence>
<gene>
    <name evidence="2" type="ORF">H9635_00555</name>
</gene>
<sequence>MVALPFNTIEAEANTKSKVKLVEYKNCSELNAVYKGGVAKAANIKNKGGKTKYQPFTSAELYKLNIKSDRDKDGIACEK</sequence>
<dbReference type="Proteomes" id="UP000619101">
    <property type="component" value="Unassembled WGS sequence"/>
</dbReference>
<dbReference type="InterPro" id="IPR008613">
    <property type="entry name" value="Excalibur_Ca-bd_domain"/>
</dbReference>
<reference evidence="2 3" key="1">
    <citation type="submission" date="2020-08" db="EMBL/GenBank/DDBJ databases">
        <title>A Genomic Blueprint of the Chicken Gut Microbiome.</title>
        <authorList>
            <person name="Gilroy R."/>
            <person name="Ravi A."/>
            <person name="Getino M."/>
            <person name="Pursley I."/>
            <person name="Horton D.L."/>
            <person name="Alikhan N.-F."/>
            <person name="Baker D."/>
            <person name="Gharbi K."/>
            <person name="Hall N."/>
            <person name="Watson M."/>
            <person name="Adriaenssens E.M."/>
            <person name="Foster-Nyarko E."/>
            <person name="Jarju S."/>
            <person name="Secka A."/>
            <person name="Antonio M."/>
            <person name="Oren A."/>
            <person name="Chaudhuri R."/>
            <person name="La Ragione R.M."/>
            <person name="Hildebrand F."/>
            <person name="Pallen M.J."/>
        </authorList>
    </citation>
    <scope>NUCLEOTIDE SEQUENCE [LARGE SCALE GENOMIC DNA]</scope>
    <source>
        <strain evidence="2 3">A46</strain>
    </source>
</reference>
<dbReference type="RefSeq" id="WP_191698734.1">
    <property type="nucleotide sequence ID" value="NZ_JACSPZ010000001.1"/>
</dbReference>
<dbReference type="EMBL" id="JACSPZ010000001">
    <property type="protein sequence ID" value="MBD8035207.1"/>
    <property type="molecule type" value="Genomic_DNA"/>
</dbReference>
<dbReference type="SMART" id="SM00894">
    <property type="entry name" value="Excalibur"/>
    <property type="match status" value="1"/>
</dbReference>
<proteinExistence type="predicted"/>
<organism evidence="2 3">
    <name type="scientific">Solibacillus faecavium</name>
    <dbReference type="NCBI Taxonomy" id="2762221"/>
    <lineage>
        <taxon>Bacteria</taxon>
        <taxon>Bacillati</taxon>
        <taxon>Bacillota</taxon>
        <taxon>Bacilli</taxon>
        <taxon>Bacillales</taxon>
        <taxon>Caryophanaceae</taxon>
        <taxon>Solibacillus</taxon>
    </lineage>
</organism>
<protein>
    <submittedName>
        <fullName evidence="2">Excalibur calcium-binding domain-containing protein</fullName>
    </submittedName>
</protein>